<keyword evidence="2" id="KW-1185">Reference proteome</keyword>
<gene>
    <name evidence="1" type="ORF">PoB_005469100</name>
</gene>
<name>A0AAV4CA36_9GAST</name>
<evidence type="ECO:0000313" key="2">
    <source>
        <dbReference type="Proteomes" id="UP000735302"/>
    </source>
</evidence>
<dbReference type="AlphaFoldDB" id="A0AAV4CA36"/>
<organism evidence="1 2">
    <name type="scientific">Plakobranchus ocellatus</name>
    <dbReference type="NCBI Taxonomy" id="259542"/>
    <lineage>
        <taxon>Eukaryota</taxon>
        <taxon>Metazoa</taxon>
        <taxon>Spiralia</taxon>
        <taxon>Lophotrochozoa</taxon>
        <taxon>Mollusca</taxon>
        <taxon>Gastropoda</taxon>
        <taxon>Heterobranchia</taxon>
        <taxon>Euthyneura</taxon>
        <taxon>Panpulmonata</taxon>
        <taxon>Sacoglossa</taxon>
        <taxon>Placobranchoidea</taxon>
        <taxon>Plakobranchidae</taxon>
        <taxon>Plakobranchus</taxon>
    </lineage>
</organism>
<accession>A0AAV4CA36</accession>
<protein>
    <submittedName>
        <fullName evidence="1">Uncharacterized protein</fullName>
    </submittedName>
</protein>
<evidence type="ECO:0000313" key="1">
    <source>
        <dbReference type="EMBL" id="GFO28186.1"/>
    </source>
</evidence>
<sequence>MREKIFPSGTRSRSRSVDFKWCLFLFSTNGKQVPLASRQSLDTARYFHKLCFALQLWSLSYIKGRLTRSQNEKRGERKRGEEGRELDARLTFLSHLKSSPARFKGSTSGYG</sequence>
<comment type="caution">
    <text evidence="1">The sequence shown here is derived from an EMBL/GenBank/DDBJ whole genome shotgun (WGS) entry which is preliminary data.</text>
</comment>
<dbReference type="Proteomes" id="UP000735302">
    <property type="component" value="Unassembled WGS sequence"/>
</dbReference>
<dbReference type="EMBL" id="BLXT01006003">
    <property type="protein sequence ID" value="GFO28186.1"/>
    <property type="molecule type" value="Genomic_DNA"/>
</dbReference>
<reference evidence="1 2" key="1">
    <citation type="journal article" date="2021" name="Elife">
        <title>Chloroplast acquisition without the gene transfer in kleptoplastic sea slugs, Plakobranchus ocellatus.</title>
        <authorList>
            <person name="Maeda T."/>
            <person name="Takahashi S."/>
            <person name="Yoshida T."/>
            <person name="Shimamura S."/>
            <person name="Takaki Y."/>
            <person name="Nagai Y."/>
            <person name="Toyoda A."/>
            <person name="Suzuki Y."/>
            <person name="Arimoto A."/>
            <person name="Ishii H."/>
            <person name="Satoh N."/>
            <person name="Nishiyama T."/>
            <person name="Hasebe M."/>
            <person name="Maruyama T."/>
            <person name="Minagawa J."/>
            <person name="Obokata J."/>
            <person name="Shigenobu S."/>
        </authorList>
    </citation>
    <scope>NUCLEOTIDE SEQUENCE [LARGE SCALE GENOMIC DNA]</scope>
</reference>
<proteinExistence type="predicted"/>